<evidence type="ECO:0000313" key="1">
    <source>
        <dbReference type="EMBL" id="MFC4736757.1"/>
    </source>
</evidence>
<dbReference type="NCBIfam" id="NF046040">
    <property type="entry name" value="RelB_antitoxin"/>
    <property type="match status" value="1"/>
</dbReference>
<name>A0ABV9NU05_9BACI</name>
<dbReference type="EMBL" id="JBHSGK010000008">
    <property type="protein sequence ID" value="MFC4736757.1"/>
    <property type="molecule type" value="Genomic_DNA"/>
</dbReference>
<proteinExistence type="predicted"/>
<organism evidence="1 2">
    <name type="scientific">Bacillus daqingensis</name>
    <dbReference type="NCBI Taxonomy" id="872396"/>
    <lineage>
        <taxon>Bacteria</taxon>
        <taxon>Bacillati</taxon>
        <taxon>Bacillota</taxon>
        <taxon>Bacilli</taxon>
        <taxon>Bacillales</taxon>
        <taxon>Bacillaceae</taxon>
        <taxon>Bacillus</taxon>
    </lineage>
</organism>
<gene>
    <name evidence="1" type="primary">relB</name>
    <name evidence="1" type="ORF">ACFO4L_09195</name>
</gene>
<dbReference type="Proteomes" id="UP001595896">
    <property type="component" value="Unassembled WGS sequence"/>
</dbReference>
<dbReference type="InterPro" id="IPR046257">
    <property type="entry name" value="DUF6290"/>
</dbReference>
<sequence>MAALSLRVSKAEEKVIREYAKNKNISLSELVRSAVFEQIENDIDLRLFNEAKAEHEADPTDVSFEEMLDELDDVEK</sequence>
<dbReference type="RefSeq" id="WP_377909372.1">
    <property type="nucleotide sequence ID" value="NZ_JBHSGK010000008.1"/>
</dbReference>
<keyword evidence="2" id="KW-1185">Reference proteome</keyword>
<reference evidence="2" key="1">
    <citation type="journal article" date="2019" name="Int. J. Syst. Evol. Microbiol.">
        <title>The Global Catalogue of Microorganisms (GCM) 10K type strain sequencing project: providing services to taxonomists for standard genome sequencing and annotation.</title>
        <authorList>
            <consortium name="The Broad Institute Genomics Platform"/>
            <consortium name="The Broad Institute Genome Sequencing Center for Infectious Disease"/>
            <person name="Wu L."/>
            <person name="Ma J."/>
        </authorList>
    </citation>
    <scope>NUCLEOTIDE SEQUENCE [LARGE SCALE GENOMIC DNA]</scope>
    <source>
        <strain evidence="2">JCM 12165</strain>
    </source>
</reference>
<accession>A0ABV9NU05</accession>
<dbReference type="Pfam" id="PF19807">
    <property type="entry name" value="DUF6290"/>
    <property type="match status" value="1"/>
</dbReference>
<comment type="caution">
    <text evidence="1">The sequence shown here is derived from an EMBL/GenBank/DDBJ whole genome shotgun (WGS) entry which is preliminary data.</text>
</comment>
<protein>
    <submittedName>
        <fullName evidence="1">Type II toxin-antitoxin system RelB family antitoxin</fullName>
    </submittedName>
</protein>
<evidence type="ECO:0000313" key="2">
    <source>
        <dbReference type="Proteomes" id="UP001595896"/>
    </source>
</evidence>